<dbReference type="PANTHER" id="PTHR43042">
    <property type="entry name" value="SAM-DEPENDENT METHYLTRANSFERASE"/>
    <property type="match status" value="1"/>
</dbReference>
<gene>
    <name evidence="5" type="primary">rlmI</name>
    <name evidence="5" type="ORF">NCTC11087_00443</name>
</gene>
<proteinExistence type="predicted"/>
<dbReference type="Gene3D" id="2.60.40.1180">
    <property type="entry name" value="Golgi alpha-mannosidase II"/>
    <property type="match status" value="1"/>
</dbReference>
<dbReference type="InterPro" id="IPR029063">
    <property type="entry name" value="SAM-dependent_MTases_sf"/>
</dbReference>
<evidence type="ECO:0000313" key="6">
    <source>
        <dbReference type="Proteomes" id="UP000255523"/>
    </source>
</evidence>
<reference evidence="5 6" key="1">
    <citation type="submission" date="2018-06" db="EMBL/GenBank/DDBJ databases">
        <authorList>
            <consortium name="Pathogen Informatics"/>
            <person name="Doyle S."/>
        </authorList>
    </citation>
    <scope>NUCLEOTIDE SEQUENCE [LARGE SCALE GENOMIC DNA]</scope>
    <source>
        <strain evidence="5 6">NCTC11087</strain>
    </source>
</reference>
<dbReference type="OrthoDB" id="9805492at2"/>
<accession>A0A380LI97</accession>
<keyword evidence="3" id="KW-0949">S-adenosyl-L-methionine</keyword>
<organism evidence="5 6">
    <name type="scientific">Faecalicoccus pleomorphus</name>
    <dbReference type="NCBI Taxonomy" id="1323"/>
    <lineage>
        <taxon>Bacteria</taxon>
        <taxon>Bacillati</taxon>
        <taxon>Bacillota</taxon>
        <taxon>Erysipelotrichia</taxon>
        <taxon>Erysipelotrichales</taxon>
        <taxon>Erysipelotrichaceae</taxon>
        <taxon>Faecalicoccus</taxon>
    </lineage>
</organism>
<evidence type="ECO:0000259" key="4">
    <source>
        <dbReference type="Pfam" id="PF10672"/>
    </source>
</evidence>
<dbReference type="InterPro" id="IPR013780">
    <property type="entry name" value="Glyco_hydro_b"/>
</dbReference>
<name>A0A380LI97_9FIRM</name>
<evidence type="ECO:0000256" key="3">
    <source>
        <dbReference type="ARBA" id="ARBA00022691"/>
    </source>
</evidence>
<evidence type="ECO:0000313" key="5">
    <source>
        <dbReference type="EMBL" id="SUO03578.1"/>
    </source>
</evidence>
<sequence length="291" mass="33472">MNQCAKNWKDYEVLDTGNKEKLERWNSIILRRPDPVCVWPIDPKNPDWNKADAIYHRSKSGGGHWETIKEIKEFWTIGYRGLRFKISPTGFKHTGLFPEQAANWDFMMDAIEKSKRSDLRILNLFAYTGGATMACAKAGANEVVHVDASKGMVQWAKENMQLSHLEDHKIRFIVDDVVKFVKREQRRGRTYHGIILDPPSYGRGPKQELWKLEDQIYDLLAECQKLLDKEAFFLIVNCYTTGFTLSALQEILKRTIQTEKGGHIECGENLLPVSHNQGILPCGIFGRWTSD</sequence>
<dbReference type="InterPro" id="IPR019614">
    <property type="entry name" value="SAM-dep_methyl-trfase"/>
</dbReference>
<dbReference type="Pfam" id="PF10672">
    <property type="entry name" value="Methyltrans_SAM"/>
    <property type="match status" value="1"/>
</dbReference>
<feature type="domain" description="S-adenosylmethionine-dependent methyltransferase" evidence="4">
    <location>
        <begin position="69"/>
        <end position="205"/>
    </location>
</feature>
<dbReference type="SUPFAM" id="SSF53335">
    <property type="entry name" value="S-adenosyl-L-methionine-dependent methyltransferases"/>
    <property type="match status" value="1"/>
</dbReference>
<dbReference type="EC" id="2.1.1.191" evidence="5"/>
<keyword evidence="6" id="KW-1185">Reference proteome</keyword>
<dbReference type="GO" id="GO:0032259">
    <property type="term" value="P:methylation"/>
    <property type="evidence" value="ECO:0007669"/>
    <property type="project" value="UniProtKB-KW"/>
</dbReference>
<dbReference type="Gene3D" id="3.40.50.150">
    <property type="entry name" value="Vaccinia Virus protein VP39"/>
    <property type="match status" value="1"/>
</dbReference>
<keyword evidence="2 5" id="KW-0808">Transferase</keyword>
<dbReference type="GeneID" id="77461429"/>
<dbReference type="Proteomes" id="UP000255523">
    <property type="component" value="Unassembled WGS sequence"/>
</dbReference>
<protein>
    <submittedName>
        <fullName evidence="5">SAM-dependent methyltransferase</fullName>
        <ecNumber evidence="5">2.1.1.191</ecNumber>
    </submittedName>
</protein>
<keyword evidence="1 5" id="KW-0489">Methyltransferase</keyword>
<evidence type="ECO:0000256" key="2">
    <source>
        <dbReference type="ARBA" id="ARBA00022679"/>
    </source>
</evidence>
<dbReference type="PANTHER" id="PTHR43042:SF2">
    <property type="entry name" value="SAM-DEPENDENT METHYLTRANSFERASE"/>
    <property type="match status" value="1"/>
</dbReference>
<dbReference type="RefSeq" id="WP_022788953.1">
    <property type="nucleotide sequence ID" value="NZ_UHFX01000003.1"/>
</dbReference>
<dbReference type="GO" id="GO:0008168">
    <property type="term" value="F:methyltransferase activity"/>
    <property type="evidence" value="ECO:0007669"/>
    <property type="project" value="UniProtKB-KW"/>
</dbReference>
<dbReference type="EMBL" id="UHFX01000003">
    <property type="protein sequence ID" value="SUO03578.1"/>
    <property type="molecule type" value="Genomic_DNA"/>
</dbReference>
<evidence type="ECO:0000256" key="1">
    <source>
        <dbReference type="ARBA" id="ARBA00022603"/>
    </source>
</evidence>
<dbReference type="CDD" id="cd02440">
    <property type="entry name" value="AdoMet_MTases"/>
    <property type="match status" value="1"/>
</dbReference>
<dbReference type="AlphaFoldDB" id="A0A380LI97"/>